<keyword evidence="8" id="KW-0805">Transcription regulation</keyword>
<evidence type="ECO:0000256" key="9">
    <source>
        <dbReference type="ARBA" id="ARBA00023159"/>
    </source>
</evidence>
<dbReference type="InterPro" id="IPR009287">
    <property type="entry name" value="Spt4"/>
</dbReference>
<evidence type="ECO:0000256" key="5">
    <source>
        <dbReference type="ARBA" id="ARBA00022723"/>
    </source>
</evidence>
<keyword evidence="15" id="KW-1185">Reference proteome</keyword>
<reference evidence="14" key="1">
    <citation type="submission" date="2022-01" db="EMBL/GenBank/DDBJ databases">
        <title>Genome Sequence Resource for Two Populations of Ditylenchus destructor, the Migratory Endoparasitic Phytonematode.</title>
        <authorList>
            <person name="Zhang H."/>
            <person name="Lin R."/>
            <person name="Xie B."/>
        </authorList>
    </citation>
    <scope>NUCLEOTIDE SEQUENCE</scope>
    <source>
        <strain evidence="14">BazhouSP</strain>
    </source>
</reference>
<dbReference type="GO" id="GO:0140673">
    <property type="term" value="P:transcription elongation-coupled chromatin remodeling"/>
    <property type="evidence" value="ECO:0007669"/>
    <property type="project" value="InterPro"/>
</dbReference>
<keyword evidence="11 12" id="KW-0539">Nucleus</keyword>
<evidence type="ECO:0000256" key="7">
    <source>
        <dbReference type="ARBA" id="ARBA00022833"/>
    </source>
</evidence>
<evidence type="ECO:0000256" key="12">
    <source>
        <dbReference type="PIRNR" id="PIRNR025023"/>
    </source>
</evidence>
<gene>
    <name evidence="14" type="ORF">DdX_07710</name>
</gene>
<dbReference type="SUPFAM" id="SSF63393">
    <property type="entry name" value="RNA polymerase subunits"/>
    <property type="match status" value="1"/>
</dbReference>
<comment type="subcellular location">
    <subcellularLocation>
        <location evidence="1 12">Nucleus</location>
    </subcellularLocation>
</comment>
<accession>A0AAD4N4H3</accession>
<evidence type="ECO:0000313" key="15">
    <source>
        <dbReference type="Proteomes" id="UP001201812"/>
    </source>
</evidence>
<dbReference type="FunFam" id="3.30.40.210:FF:000001">
    <property type="entry name" value="Transcription elongation factor SPT4"/>
    <property type="match status" value="1"/>
</dbReference>
<dbReference type="PANTHER" id="PTHR12882:SF1">
    <property type="entry name" value="TRANSCRIPTION ELONGATION FACTOR SPT4"/>
    <property type="match status" value="1"/>
</dbReference>
<evidence type="ECO:0000256" key="3">
    <source>
        <dbReference type="ARBA" id="ARBA00020182"/>
    </source>
</evidence>
<sequence length="119" mass="13565">MSIETLPRDLRGLRACLVCGLIKSADQFELDGCENCERFLNLKNDIEKVHECTSANFDGMIAVCDQSDSWICKWQKIGNSKCKGMYAVSVSGSLPKHVITELKEYRIRYKPNMRDKSIK</sequence>
<evidence type="ECO:0000256" key="10">
    <source>
        <dbReference type="ARBA" id="ARBA00023163"/>
    </source>
</evidence>
<dbReference type="GO" id="GO:0008270">
    <property type="term" value="F:zinc ion binding"/>
    <property type="evidence" value="ECO:0007669"/>
    <property type="project" value="UniProtKB-KW"/>
</dbReference>
<evidence type="ECO:0000256" key="6">
    <source>
        <dbReference type="ARBA" id="ARBA00022771"/>
    </source>
</evidence>
<dbReference type="InterPro" id="IPR038510">
    <property type="entry name" value="Spt4_sf"/>
</dbReference>
<evidence type="ECO:0000256" key="11">
    <source>
        <dbReference type="ARBA" id="ARBA00023242"/>
    </source>
</evidence>
<dbReference type="Gene3D" id="3.30.40.210">
    <property type="match status" value="1"/>
</dbReference>
<comment type="caution">
    <text evidence="14">The sequence shown here is derived from an EMBL/GenBank/DDBJ whole genome shotgun (WGS) entry which is preliminary data.</text>
</comment>
<evidence type="ECO:0000256" key="2">
    <source>
        <dbReference type="ARBA" id="ARBA00010464"/>
    </source>
</evidence>
<dbReference type="AlphaFoldDB" id="A0AAD4N4H3"/>
<dbReference type="Proteomes" id="UP001201812">
    <property type="component" value="Unassembled WGS sequence"/>
</dbReference>
<dbReference type="Pfam" id="PF06093">
    <property type="entry name" value="Spt4"/>
    <property type="match status" value="1"/>
</dbReference>
<dbReference type="CDD" id="cd07973">
    <property type="entry name" value="Spt4"/>
    <property type="match status" value="1"/>
</dbReference>
<dbReference type="PIRSF" id="PIRSF025023">
    <property type="entry name" value="Spt4"/>
    <property type="match status" value="1"/>
</dbReference>
<evidence type="ECO:0000256" key="1">
    <source>
        <dbReference type="ARBA" id="ARBA00004123"/>
    </source>
</evidence>
<keyword evidence="9" id="KW-0010">Activator</keyword>
<organism evidence="14 15">
    <name type="scientific">Ditylenchus destructor</name>
    <dbReference type="NCBI Taxonomy" id="166010"/>
    <lineage>
        <taxon>Eukaryota</taxon>
        <taxon>Metazoa</taxon>
        <taxon>Ecdysozoa</taxon>
        <taxon>Nematoda</taxon>
        <taxon>Chromadorea</taxon>
        <taxon>Rhabditida</taxon>
        <taxon>Tylenchina</taxon>
        <taxon>Tylenchomorpha</taxon>
        <taxon>Sphaerularioidea</taxon>
        <taxon>Anguinidae</taxon>
        <taxon>Anguininae</taxon>
        <taxon>Ditylenchus</taxon>
    </lineage>
</organism>
<dbReference type="EMBL" id="JAKKPZ010000011">
    <property type="protein sequence ID" value="KAI1715400.1"/>
    <property type="molecule type" value="Genomic_DNA"/>
</dbReference>
<evidence type="ECO:0000259" key="13">
    <source>
        <dbReference type="SMART" id="SM01389"/>
    </source>
</evidence>
<dbReference type="SMART" id="SM01389">
    <property type="entry name" value="Spt4"/>
    <property type="match status" value="1"/>
</dbReference>
<evidence type="ECO:0000256" key="4">
    <source>
        <dbReference type="ARBA" id="ARBA00022491"/>
    </source>
</evidence>
<keyword evidence="10 12" id="KW-0804">Transcription</keyword>
<keyword evidence="5" id="KW-0479">Metal-binding</keyword>
<dbReference type="GO" id="GO:0032044">
    <property type="term" value="C:DSIF complex"/>
    <property type="evidence" value="ECO:0007669"/>
    <property type="project" value="TreeGrafter"/>
</dbReference>
<name>A0AAD4N4H3_9BILA</name>
<comment type="similarity">
    <text evidence="2 12">Belongs to the SPT4 family.</text>
</comment>
<dbReference type="GO" id="GO:0000993">
    <property type="term" value="F:RNA polymerase II complex binding"/>
    <property type="evidence" value="ECO:0007669"/>
    <property type="project" value="TreeGrafter"/>
</dbReference>
<keyword evidence="4" id="KW-0678">Repressor</keyword>
<keyword evidence="7" id="KW-0862">Zinc</keyword>
<dbReference type="PANTHER" id="PTHR12882">
    <property type="entry name" value="SUPPRESSOR OF TY 4"/>
    <property type="match status" value="1"/>
</dbReference>
<comment type="function">
    <text evidence="12">Component of the DRB sensitivity-inducing factor complex (DSIF complex), which regulates transcription elongation by RNA polymerase II.</text>
</comment>
<proteinExistence type="inferred from homology"/>
<feature type="domain" description="Spt4/RpoE2 zinc finger" evidence="13">
    <location>
        <begin position="13"/>
        <end position="91"/>
    </location>
</feature>
<evidence type="ECO:0000256" key="8">
    <source>
        <dbReference type="ARBA" id="ARBA00023015"/>
    </source>
</evidence>
<dbReference type="GO" id="GO:0006355">
    <property type="term" value="P:regulation of DNA-templated transcription"/>
    <property type="evidence" value="ECO:0007669"/>
    <property type="project" value="InterPro"/>
</dbReference>
<protein>
    <recommendedName>
        <fullName evidence="3 12">Transcription elongation factor SPT4</fullName>
    </recommendedName>
</protein>
<keyword evidence="6" id="KW-0863">Zinc-finger</keyword>
<dbReference type="InterPro" id="IPR022800">
    <property type="entry name" value="Spt4/RpoE2_Znf"/>
</dbReference>
<evidence type="ECO:0000313" key="14">
    <source>
        <dbReference type="EMBL" id="KAI1715400.1"/>
    </source>
</evidence>
<dbReference type="InterPro" id="IPR029040">
    <property type="entry name" value="RPABC4/Spt4"/>
</dbReference>